<dbReference type="GO" id="GO:0009236">
    <property type="term" value="P:cobalamin biosynthetic process"/>
    <property type="evidence" value="ECO:0007669"/>
    <property type="project" value="UniProtKB-UniPathway"/>
</dbReference>
<dbReference type="AlphaFoldDB" id="A0A3A8AIN0"/>
<name>A0A3A8AIN0_9HYPH</name>
<dbReference type="PANTHER" id="PTHR36925:SF1">
    <property type="entry name" value="COBALT-PRECORRIN-6A REDUCTASE"/>
    <property type="match status" value="1"/>
</dbReference>
<dbReference type="OrthoDB" id="5183775at2"/>
<organism evidence="4 5">
    <name type="scientific">Oceaniradius stylonematis</name>
    <dbReference type="NCBI Taxonomy" id="2184161"/>
    <lineage>
        <taxon>Bacteria</taxon>
        <taxon>Pseudomonadati</taxon>
        <taxon>Pseudomonadota</taxon>
        <taxon>Alphaproteobacteria</taxon>
        <taxon>Hyphomicrobiales</taxon>
        <taxon>Ahrensiaceae</taxon>
        <taxon>Oceaniradius</taxon>
    </lineage>
</organism>
<dbReference type="UniPathway" id="UPA00148"/>
<evidence type="ECO:0000256" key="2">
    <source>
        <dbReference type="ARBA" id="ARBA00022573"/>
    </source>
</evidence>
<evidence type="ECO:0000313" key="5">
    <source>
        <dbReference type="Proteomes" id="UP000246132"/>
    </source>
</evidence>
<keyword evidence="3 4" id="KW-0560">Oxidoreductase</keyword>
<protein>
    <submittedName>
        <fullName evidence="4">Cobalt-precorrin-6A reductase</fullName>
        <ecNumber evidence="4">1.3.1.106</ecNumber>
    </submittedName>
</protein>
<dbReference type="GO" id="GO:0016994">
    <property type="term" value="F:precorrin-6A reductase activity"/>
    <property type="evidence" value="ECO:0007669"/>
    <property type="project" value="InterPro"/>
</dbReference>
<dbReference type="PROSITE" id="PS51014">
    <property type="entry name" value="COBK_CBIJ"/>
    <property type="match status" value="1"/>
</dbReference>
<sequence length="225" mass="23888">MTETVLILGGTREAATLARRLVDAHPDWRVVTSLAGRTAEPAPVAGEIRTGGFGGIAGLADFLRRERITRMIDATHPYARQISANAAEAAALAGVKLDVHTRPPWDRQPGDDWREVASEADAAAAIPPGARVFLALGSQHLAPFEARRDVHFIVRMIDPPASPLPLASHTIVTGKPGPAAEEERVLRDHAITCIVCRNSGGDGAYGKIEAARTIGIPVIMIARPA</sequence>
<evidence type="ECO:0000313" key="4">
    <source>
        <dbReference type="EMBL" id="RKF05673.1"/>
    </source>
</evidence>
<gene>
    <name evidence="4" type="ORF">DEM25_013765</name>
</gene>
<dbReference type="InterPro" id="IPR003723">
    <property type="entry name" value="Precorrin-6x_reduct"/>
</dbReference>
<keyword evidence="2" id="KW-0169">Cobalamin biosynthesis</keyword>
<keyword evidence="5" id="KW-1185">Reference proteome</keyword>
<dbReference type="Pfam" id="PF02571">
    <property type="entry name" value="CbiJ"/>
    <property type="match status" value="1"/>
</dbReference>
<dbReference type="NCBIfam" id="NF005968">
    <property type="entry name" value="PRK08057.1-2"/>
    <property type="match status" value="1"/>
</dbReference>
<proteinExistence type="predicted"/>
<evidence type="ECO:0000256" key="3">
    <source>
        <dbReference type="ARBA" id="ARBA00023002"/>
    </source>
</evidence>
<dbReference type="EC" id="1.3.1.106" evidence="4"/>
<dbReference type="Proteomes" id="UP000246132">
    <property type="component" value="Unassembled WGS sequence"/>
</dbReference>
<dbReference type="RefSeq" id="WP_109766303.1">
    <property type="nucleotide sequence ID" value="NZ_JASHJQ010000018.1"/>
</dbReference>
<evidence type="ECO:0000256" key="1">
    <source>
        <dbReference type="ARBA" id="ARBA00004953"/>
    </source>
</evidence>
<comment type="pathway">
    <text evidence="1">Cofactor biosynthesis; adenosylcobalamin biosynthesis.</text>
</comment>
<comment type="caution">
    <text evidence="4">The sequence shown here is derived from an EMBL/GenBank/DDBJ whole genome shotgun (WGS) entry which is preliminary data.</text>
</comment>
<accession>A0A3A8AIN0</accession>
<dbReference type="PANTHER" id="PTHR36925">
    <property type="entry name" value="COBALT-PRECORRIN-6A REDUCTASE"/>
    <property type="match status" value="1"/>
</dbReference>
<reference evidence="4 5" key="1">
    <citation type="journal article" date="2018" name="Int. J. Syst. Bacteriol.">
        <title>Oceaniradius stylonemae gen. nov., sp. nov., isolated from a red alga, Stylonema cornu-cervi.</title>
        <authorList>
            <person name="Jeong S."/>
        </authorList>
    </citation>
    <scope>NUCLEOTIDE SEQUENCE [LARGE SCALE GENOMIC DNA]</scope>
    <source>
        <strain evidence="4 5">StC1</strain>
    </source>
</reference>
<dbReference type="EMBL" id="QFWV02000008">
    <property type="protein sequence ID" value="RKF05673.1"/>
    <property type="molecule type" value="Genomic_DNA"/>
</dbReference>